<reference evidence="2" key="1">
    <citation type="submission" date="2020-07" db="EMBL/GenBank/DDBJ databases">
        <authorList>
            <person name="Lin J."/>
        </authorList>
    </citation>
    <scope>NUCLEOTIDE SEQUENCE</scope>
</reference>
<proteinExistence type="predicted"/>
<accession>A0A6V7Q9L5</accession>
<dbReference type="PANTHER" id="PTHR46148:SF60">
    <property type="entry name" value="CHROMO DOMAIN-CONTAINING PROTEIN"/>
    <property type="match status" value="1"/>
</dbReference>
<protein>
    <recommendedName>
        <fullName evidence="1">Tf2-1-like SH3-like domain-containing protein</fullName>
    </recommendedName>
</protein>
<name>A0A6V7Q9L5_ANACO</name>
<dbReference type="AlphaFoldDB" id="A0A6V7Q9L5"/>
<organism evidence="2">
    <name type="scientific">Ananas comosus var. bracteatus</name>
    <name type="common">red pineapple</name>
    <dbReference type="NCBI Taxonomy" id="296719"/>
    <lineage>
        <taxon>Eukaryota</taxon>
        <taxon>Viridiplantae</taxon>
        <taxon>Streptophyta</taxon>
        <taxon>Embryophyta</taxon>
        <taxon>Tracheophyta</taxon>
        <taxon>Spermatophyta</taxon>
        <taxon>Magnoliopsida</taxon>
        <taxon>Liliopsida</taxon>
        <taxon>Poales</taxon>
        <taxon>Bromeliaceae</taxon>
        <taxon>Bromelioideae</taxon>
        <taxon>Ananas</taxon>
    </lineage>
</organism>
<dbReference type="InterPro" id="IPR016197">
    <property type="entry name" value="Chromo-like_dom_sf"/>
</dbReference>
<dbReference type="SUPFAM" id="SSF54160">
    <property type="entry name" value="Chromo domain-like"/>
    <property type="match status" value="1"/>
</dbReference>
<dbReference type="EMBL" id="LR862134">
    <property type="protein sequence ID" value="CAD1839668.1"/>
    <property type="molecule type" value="Genomic_DNA"/>
</dbReference>
<sequence length="148" mass="17466">MVLRRLICAGIWRVWARIGPAYDGSRGVTLSPRYIGPYEILERIGPVAYKLALPPKLAGVHNVFHVSNLRKYFRNSSHVLEYEPVELHEDVTYEEFPMSILAREERKLQNRTISYVKVQWSNHSRRESTWELEEKMHETYPHLFEQVG</sequence>
<dbReference type="Pfam" id="PF24626">
    <property type="entry name" value="SH3_Tf2-1"/>
    <property type="match status" value="1"/>
</dbReference>
<dbReference type="PANTHER" id="PTHR46148">
    <property type="entry name" value="CHROMO DOMAIN-CONTAINING PROTEIN"/>
    <property type="match status" value="1"/>
</dbReference>
<evidence type="ECO:0000313" key="2">
    <source>
        <dbReference type="EMBL" id="CAD1839668.1"/>
    </source>
</evidence>
<dbReference type="InterPro" id="IPR056924">
    <property type="entry name" value="SH3_Tf2-1"/>
</dbReference>
<feature type="domain" description="Tf2-1-like SH3-like" evidence="1">
    <location>
        <begin position="30"/>
        <end position="72"/>
    </location>
</feature>
<gene>
    <name evidence="2" type="ORF">CB5_LOCUS22879</name>
</gene>
<evidence type="ECO:0000259" key="1">
    <source>
        <dbReference type="Pfam" id="PF24626"/>
    </source>
</evidence>